<name>A0A0V1KZ60_9BILA</name>
<dbReference type="EMBL" id="JYDW01000188">
    <property type="protein sequence ID" value="KRZ52591.1"/>
    <property type="molecule type" value="Genomic_DNA"/>
</dbReference>
<evidence type="ECO:0000313" key="2">
    <source>
        <dbReference type="Proteomes" id="UP000054721"/>
    </source>
</evidence>
<dbReference type="OrthoDB" id="5932569at2759"/>
<organism evidence="1 2">
    <name type="scientific">Trichinella nativa</name>
    <dbReference type="NCBI Taxonomy" id="6335"/>
    <lineage>
        <taxon>Eukaryota</taxon>
        <taxon>Metazoa</taxon>
        <taxon>Ecdysozoa</taxon>
        <taxon>Nematoda</taxon>
        <taxon>Enoplea</taxon>
        <taxon>Dorylaimia</taxon>
        <taxon>Trichinellida</taxon>
        <taxon>Trichinellidae</taxon>
        <taxon>Trichinella</taxon>
    </lineage>
</organism>
<keyword evidence="2" id="KW-1185">Reference proteome</keyword>
<sequence length="150" mass="17063">MSCNVFEISCNKRNHWNNALVANAGRNWHGMTNGRYQNYYMLIIGTSLINGVPARCQDSVRGGVSLRISSKIYPRCLFSLTPNVIGRYRISIARWSLFAHAEHDCLAGIFQLLDGVSFSSRQPLFTNKTRLMKPAMRRARRSEDLPLTLL</sequence>
<proteinExistence type="predicted"/>
<evidence type="ECO:0000313" key="1">
    <source>
        <dbReference type="EMBL" id="KRZ52591.1"/>
    </source>
</evidence>
<accession>A0A0V1KZ60</accession>
<dbReference type="AlphaFoldDB" id="A0A0V1KZ60"/>
<comment type="caution">
    <text evidence="1">The sequence shown here is derived from an EMBL/GenBank/DDBJ whole genome shotgun (WGS) entry which is preliminary data.</text>
</comment>
<protein>
    <submittedName>
        <fullName evidence="1">Uncharacterized protein</fullName>
    </submittedName>
</protein>
<reference evidence="1 2" key="1">
    <citation type="submission" date="2015-05" db="EMBL/GenBank/DDBJ databases">
        <title>Evolution of Trichinella species and genotypes.</title>
        <authorList>
            <person name="Korhonen P.K."/>
            <person name="Edoardo P."/>
            <person name="Giuseppe L.R."/>
            <person name="Gasser R.B."/>
        </authorList>
    </citation>
    <scope>NUCLEOTIDE SEQUENCE [LARGE SCALE GENOMIC DNA]</scope>
    <source>
        <strain evidence="1">ISS10</strain>
    </source>
</reference>
<gene>
    <name evidence="1" type="ORF">T02_7688</name>
</gene>
<dbReference type="Proteomes" id="UP000054721">
    <property type="component" value="Unassembled WGS sequence"/>
</dbReference>